<evidence type="ECO:0000256" key="1">
    <source>
        <dbReference type="SAM" id="MobiDB-lite"/>
    </source>
</evidence>
<feature type="chain" id="PRO_5034052038" evidence="2">
    <location>
        <begin position="21"/>
        <end position="300"/>
    </location>
</feature>
<accession>A0A8D8G3B5</accession>
<feature type="compositionally biased region" description="Low complexity" evidence="1">
    <location>
        <begin position="115"/>
        <end position="126"/>
    </location>
</feature>
<feature type="compositionally biased region" description="Low complexity" evidence="1">
    <location>
        <begin position="272"/>
        <end position="287"/>
    </location>
</feature>
<keyword evidence="2" id="KW-0732">Signal</keyword>
<sequence length="300" mass="31602">MVNFHLRGTVFHLQLDLVHLTVVDQLLASIESADDFFCFLQSVAFDVHFAFGEIRLDCCYVGFENIFAPNQMVNLNELESEERDIESFKRFNYYFDPPKNKPKINLNVKDIMANNSNSSSSGGAASMKPPGNSNHVARGGSSGTDSTGSSSSSSVSNDNNPGGISIGEDIQPIRPQAPIGTPSLKGLQSAPCSAPLYPATSDSPASSASIFDGISSSLSSHAHSCDDLFNDLLSSAASPGNLSLNLNLAQLQQSNSDPVVYDNMVYAGRAPSVAGSSSVGAARSSPAKPTADLSQSIISN</sequence>
<dbReference type="AlphaFoldDB" id="A0A8D8G3B5"/>
<evidence type="ECO:0000256" key="2">
    <source>
        <dbReference type="SAM" id="SignalP"/>
    </source>
</evidence>
<dbReference type="EMBL" id="HBUE01122241">
    <property type="protein sequence ID" value="CAG6492930.1"/>
    <property type="molecule type" value="Transcribed_RNA"/>
</dbReference>
<feature type="compositionally biased region" description="Low complexity" evidence="1">
    <location>
        <begin position="143"/>
        <end position="163"/>
    </location>
</feature>
<protein>
    <submittedName>
        <fullName evidence="3">(northern house mosquito) hypothetical protein</fullName>
    </submittedName>
</protein>
<feature type="signal peptide" evidence="2">
    <location>
        <begin position="1"/>
        <end position="20"/>
    </location>
</feature>
<evidence type="ECO:0000313" key="3">
    <source>
        <dbReference type="EMBL" id="CAG6492930.1"/>
    </source>
</evidence>
<proteinExistence type="predicted"/>
<feature type="region of interest" description="Disordered" evidence="1">
    <location>
        <begin position="115"/>
        <end position="188"/>
    </location>
</feature>
<feature type="region of interest" description="Disordered" evidence="1">
    <location>
        <begin position="272"/>
        <end position="300"/>
    </location>
</feature>
<name>A0A8D8G3B5_CULPI</name>
<reference evidence="3" key="1">
    <citation type="submission" date="2021-05" db="EMBL/GenBank/DDBJ databases">
        <authorList>
            <person name="Alioto T."/>
            <person name="Alioto T."/>
            <person name="Gomez Garrido J."/>
        </authorList>
    </citation>
    <scope>NUCLEOTIDE SEQUENCE</scope>
</reference>
<organism evidence="3">
    <name type="scientific">Culex pipiens</name>
    <name type="common">House mosquito</name>
    <dbReference type="NCBI Taxonomy" id="7175"/>
    <lineage>
        <taxon>Eukaryota</taxon>
        <taxon>Metazoa</taxon>
        <taxon>Ecdysozoa</taxon>
        <taxon>Arthropoda</taxon>
        <taxon>Hexapoda</taxon>
        <taxon>Insecta</taxon>
        <taxon>Pterygota</taxon>
        <taxon>Neoptera</taxon>
        <taxon>Endopterygota</taxon>
        <taxon>Diptera</taxon>
        <taxon>Nematocera</taxon>
        <taxon>Culicoidea</taxon>
        <taxon>Culicidae</taxon>
        <taxon>Culicinae</taxon>
        <taxon>Culicini</taxon>
        <taxon>Culex</taxon>
        <taxon>Culex</taxon>
    </lineage>
</organism>